<organism evidence="2 3">
    <name type="scientific">Plectonema cf. radiosum LEGE 06105</name>
    <dbReference type="NCBI Taxonomy" id="945769"/>
    <lineage>
        <taxon>Bacteria</taxon>
        <taxon>Bacillati</taxon>
        <taxon>Cyanobacteriota</taxon>
        <taxon>Cyanophyceae</taxon>
        <taxon>Oscillatoriophycideae</taxon>
        <taxon>Oscillatoriales</taxon>
        <taxon>Microcoleaceae</taxon>
        <taxon>Plectonema</taxon>
    </lineage>
</organism>
<evidence type="ECO:0000313" key="3">
    <source>
        <dbReference type="Proteomes" id="UP000620559"/>
    </source>
</evidence>
<proteinExistence type="predicted"/>
<dbReference type="Gene3D" id="3.40.50.1010">
    <property type="entry name" value="5'-nuclease"/>
    <property type="match status" value="1"/>
</dbReference>
<gene>
    <name evidence="2" type="ORF">IQ247_29650</name>
</gene>
<dbReference type="SMART" id="SM00670">
    <property type="entry name" value="PINc"/>
    <property type="match status" value="1"/>
</dbReference>
<dbReference type="Proteomes" id="UP000620559">
    <property type="component" value="Unassembled WGS sequence"/>
</dbReference>
<dbReference type="SUPFAM" id="SSF88723">
    <property type="entry name" value="PIN domain-like"/>
    <property type="match status" value="1"/>
</dbReference>
<protein>
    <submittedName>
        <fullName evidence="2">Putative toxin-antitoxin system toxin component, PIN family</fullName>
    </submittedName>
</protein>
<comment type="caution">
    <text evidence="2">The sequence shown here is derived from an EMBL/GenBank/DDBJ whole genome shotgun (WGS) entry which is preliminary data.</text>
</comment>
<dbReference type="InterPro" id="IPR029060">
    <property type="entry name" value="PIN-like_dom_sf"/>
</dbReference>
<evidence type="ECO:0000259" key="1">
    <source>
        <dbReference type="SMART" id="SM00670"/>
    </source>
</evidence>
<dbReference type="EMBL" id="JADEWL010000202">
    <property type="protein sequence ID" value="MBE9216769.1"/>
    <property type="molecule type" value="Genomic_DNA"/>
</dbReference>
<reference evidence="2" key="1">
    <citation type="submission" date="2020-10" db="EMBL/GenBank/DDBJ databases">
        <authorList>
            <person name="Castelo-Branco R."/>
            <person name="Eusebio N."/>
            <person name="Adriana R."/>
            <person name="Vieira A."/>
            <person name="Brugerolle De Fraissinette N."/>
            <person name="Rezende De Castro R."/>
            <person name="Schneider M.P."/>
            <person name="Vasconcelos V."/>
            <person name="Leao P.N."/>
        </authorList>
    </citation>
    <scope>NUCLEOTIDE SEQUENCE</scope>
    <source>
        <strain evidence="2">LEGE 06105</strain>
    </source>
</reference>
<dbReference type="InterPro" id="IPR002850">
    <property type="entry name" value="PIN_toxin-like"/>
</dbReference>
<keyword evidence="3" id="KW-1185">Reference proteome</keyword>
<evidence type="ECO:0000313" key="2">
    <source>
        <dbReference type="EMBL" id="MBE9216769.1"/>
    </source>
</evidence>
<dbReference type="PANTHER" id="PTHR34610:SF3">
    <property type="entry name" value="SSL7007 PROTEIN"/>
    <property type="match status" value="1"/>
</dbReference>
<dbReference type="Pfam" id="PF13470">
    <property type="entry name" value="PIN_3"/>
    <property type="match status" value="1"/>
</dbReference>
<sequence length="136" mass="15214">MKVIIDTNVLVSAALSGGNPEFVILFIVSNSEIEWVVSAEILREYKEVLSRKKFKLTQEQLNGWYEFLDNATVLISSGLEIDFPKDQKDAKFLDCAIESNADFLITGDLDFTEAQTLIQTTIVSVSSFKKLVCDVV</sequence>
<accession>A0A8J7FDT4</accession>
<dbReference type="RefSeq" id="WP_193925535.1">
    <property type="nucleotide sequence ID" value="NZ_JADEWL010000202.1"/>
</dbReference>
<dbReference type="AlphaFoldDB" id="A0A8J7FDT4"/>
<name>A0A8J7FDT4_9CYAN</name>
<dbReference type="InterPro" id="IPR002716">
    <property type="entry name" value="PIN_dom"/>
</dbReference>
<dbReference type="NCBIfam" id="TIGR00305">
    <property type="entry name" value="putative toxin-antitoxin system toxin component, PIN family"/>
    <property type="match status" value="1"/>
</dbReference>
<feature type="domain" description="PIN" evidence="1">
    <location>
        <begin position="1"/>
        <end position="113"/>
    </location>
</feature>
<dbReference type="PANTHER" id="PTHR34610">
    <property type="entry name" value="SSL7007 PROTEIN"/>
    <property type="match status" value="1"/>
</dbReference>